<dbReference type="EMBL" id="CAJHUB010000649">
    <property type="protein sequence ID" value="CAD7667655.1"/>
    <property type="molecule type" value="Genomic_DNA"/>
</dbReference>
<evidence type="ECO:0000313" key="2">
    <source>
        <dbReference type="Proteomes" id="UP000645828"/>
    </source>
</evidence>
<gene>
    <name evidence="1" type="ORF">NYPRO_LOCUS951</name>
</gene>
<dbReference type="AlphaFoldDB" id="A0A811XUC4"/>
<dbReference type="InterPro" id="IPR053750">
    <property type="entry name" value="PDCD10_Homolog"/>
</dbReference>
<dbReference type="GO" id="GO:0090443">
    <property type="term" value="C:FAR/SIN/STRIPAK complex"/>
    <property type="evidence" value="ECO:0007669"/>
    <property type="project" value="TreeGrafter"/>
</dbReference>
<name>A0A811XUC4_NYCPR</name>
<dbReference type="PANTHER" id="PTHR13250:SF1">
    <property type="entry name" value="PROGRAMMED CELL DEATH PROTEIN 10"/>
    <property type="match status" value="1"/>
</dbReference>
<protein>
    <submittedName>
        <fullName evidence="1">(raccoon dog) hypothetical protein</fullName>
    </submittedName>
</protein>
<sequence>MRMTMEEMKNEAETTSMVSTPLYAVMYPIKSRTQTRRYENFREKKSVELNFTESLLQTAYSKGFSVTLKTYYKDGKAINMFISVNCLIHQTNLIIQAFKTVA</sequence>
<dbReference type="Gene3D" id="1.10.12.70">
    <property type="match status" value="1"/>
</dbReference>
<dbReference type="InterPro" id="IPR009652">
    <property type="entry name" value="PDCD10"/>
</dbReference>
<dbReference type="GO" id="GO:1903358">
    <property type="term" value="P:regulation of Golgi organization"/>
    <property type="evidence" value="ECO:0007669"/>
    <property type="project" value="TreeGrafter"/>
</dbReference>
<organism evidence="1 2">
    <name type="scientific">Nyctereutes procyonoides</name>
    <name type="common">Raccoon dog</name>
    <name type="synonym">Canis procyonoides</name>
    <dbReference type="NCBI Taxonomy" id="34880"/>
    <lineage>
        <taxon>Eukaryota</taxon>
        <taxon>Metazoa</taxon>
        <taxon>Chordata</taxon>
        <taxon>Craniata</taxon>
        <taxon>Vertebrata</taxon>
        <taxon>Euteleostomi</taxon>
        <taxon>Mammalia</taxon>
        <taxon>Eutheria</taxon>
        <taxon>Laurasiatheria</taxon>
        <taxon>Carnivora</taxon>
        <taxon>Caniformia</taxon>
        <taxon>Canidae</taxon>
        <taxon>Nyctereutes</taxon>
    </lineage>
</organism>
<dbReference type="InterPro" id="IPR046409">
    <property type="entry name" value="PDC10_dimerisation_sf"/>
</dbReference>
<evidence type="ECO:0000313" key="1">
    <source>
        <dbReference type="EMBL" id="CAD7667655.1"/>
    </source>
</evidence>
<accession>A0A811XUC4</accession>
<dbReference type="PANTHER" id="PTHR13250">
    <property type="entry name" value="TF-1 CELL APOPTOSIS RELATED PROTEIN-15"/>
    <property type="match status" value="1"/>
</dbReference>
<comment type="caution">
    <text evidence="1">The sequence shown here is derived from an EMBL/GenBank/DDBJ whole genome shotgun (WGS) entry which is preliminary data.</text>
</comment>
<dbReference type="GO" id="GO:0019901">
    <property type="term" value="F:protein kinase binding"/>
    <property type="evidence" value="ECO:0007669"/>
    <property type="project" value="TreeGrafter"/>
</dbReference>
<keyword evidence="2" id="KW-1185">Reference proteome</keyword>
<proteinExistence type="predicted"/>
<dbReference type="Gene3D" id="1.20.120.1950">
    <property type="match status" value="1"/>
</dbReference>
<reference evidence="1" key="1">
    <citation type="submission" date="2020-12" db="EMBL/GenBank/DDBJ databases">
        <authorList>
            <consortium name="Molecular Ecology Group"/>
        </authorList>
    </citation>
    <scope>NUCLEOTIDE SEQUENCE</scope>
    <source>
        <strain evidence="1">TBG_1078</strain>
    </source>
</reference>
<dbReference type="Proteomes" id="UP000645828">
    <property type="component" value="Unassembled WGS sequence"/>
</dbReference>